<dbReference type="InterPro" id="IPR007590">
    <property type="entry name" value="Saf4/Yju2"/>
</dbReference>
<dbReference type="GO" id="GO:0004523">
    <property type="term" value="F:RNA-DNA hybrid ribonuclease activity"/>
    <property type="evidence" value="ECO:0007669"/>
    <property type="project" value="InterPro"/>
</dbReference>
<organism evidence="2">
    <name type="scientific">Sesamum calycinum</name>
    <dbReference type="NCBI Taxonomy" id="2727403"/>
    <lineage>
        <taxon>Eukaryota</taxon>
        <taxon>Viridiplantae</taxon>
        <taxon>Streptophyta</taxon>
        <taxon>Embryophyta</taxon>
        <taxon>Tracheophyta</taxon>
        <taxon>Spermatophyta</taxon>
        <taxon>Magnoliopsida</taxon>
        <taxon>eudicotyledons</taxon>
        <taxon>Gunneridae</taxon>
        <taxon>Pentapetalae</taxon>
        <taxon>asterids</taxon>
        <taxon>lamiids</taxon>
        <taxon>Lamiales</taxon>
        <taxon>Pedaliaceae</taxon>
        <taxon>Sesamum</taxon>
    </lineage>
</organism>
<evidence type="ECO:0000259" key="1">
    <source>
        <dbReference type="Pfam" id="PF13456"/>
    </source>
</evidence>
<dbReference type="Pfam" id="PF13456">
    <property type="entry name" value="RVT_3"/>
    <property type="match status" value="1"/>
</dbReference>
<dbReference type="InterPro" id="IPR036397">
    <property type="entry name" value="RNaseH_sf"/>
</dbReference>
<dbReference type="Gene3D" id="3.30.420.10">
    <property type="entry name" value="Ribonuclease H-like superfamily/Ribonuclease H"/>
    <property type="match status" value="1"/>
</dbReference>
<dbReference type="InterPro" id="IPR044730">
    <property type="entry name" value="RNase_H-like_dom_plant"/>
</dbReference>
<dbReference type="GO" id="GO:0003676">
    <property type="term" value="F:nucleic acid binding"/>
    <property type="evidence" value="ECO:0007669"/>
    <property type="project" value="InterPro"/>
</dbReference>
<reference evidence="2" key="2">
    <citation type="journal article" date="2024" name="Plant">
        <title>Genomic evolution and insights into agronomic trait innovations of Sesamum species.</title>
        <authorList>
            <person name="Miao H."/>
            <person name="Wang L."/>
            <person name="Qu L."/>
            <person name="Liu H."/>
            <person name="Sun Y."/>
            <person name="Le M."/>
            <person name="Wang Q."/>
            <person name="Wei S."/>
            <person name="Zheng Y."/>
            <person name="Lin W."/>
            <person name="Duan Y."/>
            <person name="Cao H."/>
            <person name="Xiong S."/>
            <person name="Wang X."/>
            <person name="Wei L."/>
            <person name="Li C."/>
            <person name="Ma Q."/>
            <person name="Ju M."/>
            <person name="Zhao R."/>
            <person name="Li G."/>
            <person name="Mu C."/>
            <person name="Tian Q."/>
            <person name="Mei H."/>
            <person name="Zhang T."/>
            <person name="Gao T."/>
            <person name="Zhang H."/>
        </authorList>
    </citation>
    <scope>NUCLEOTIDE SEQUENCE</scope>
    <source>
        <strain evidence="2">KEN8</strain>
    </source>
</reference>
<dbReference type="AlphaFoldDB" id="A0AAW2P885"/>
<dbReference type="PANTHER" id="PTHR12111">
    <property type="entry name" value="SPLICING FACTOR YJU2"/>
    <property type="match status" value="1"/>
</dbReference>
<sequence>MEKSVKMFIPFDLRCNGCGRRTCKGDRFQGLKEEAGRDACFGVEIYRFQFQCPSCRAAFSIKSDPGRYDYIVESGATLVPRKRNVAMYHGVPLSIDGIILERVPRAPSIMRWCAPSLSWFKLNTNGSSFGNLGLAGVAGIIRDSAGHVHLAYQVALGIGTSVLAVLTAVWRGLELALTHGLAPWWWRWMPRR</sequence>
<dbReference type="SUPFAM" id="SSF53098">
    <property type="entry name" value="Ribonuclease H-like"/>
    <property type="match status" value="1"/>
</dbReference>
<dbReference type="PANTHER" id="PTHR12111:SF1">
    <property type="entry name" value="SPLICING FACTOR YJU2"/>
    <property type="match status" value="1"/>
</dbReference>
<dbReference type="Pfam" id="PF04502">
    <property type="entry name" value="Saf4_Yju2"/>
    <property type="match status" value="1"/>
</dbReference>
<dbReference type="InterPro" id="IPR012337">
    <property type="entry name" value="RNaseH-like_sf"/>
</dbReference>
<dbReference type="GO" id="GO:0071006">
    <property type="term" value="C:U2-type catalytic step 1 spliceosome"/>
    <property type="evidence" value="ECO:0007669"/>
    <property type="project" value="TreeGrafter"/>
</dbReference>
<proteinExistence type="predicted"/>
<evidence type="ECO:0000313" key="2">
    <source>
        <dbReference type="EMBL" id="KAL0352335.1"/>
    </source>
</evidence>
<gene>
    <name evidence="2" type="ORF">Scaly_1622200</name>
</gene>
<dbReference type="EMBL" id="JACGWM010000009">
    <property type="protein sequence ID" value="KAL0352335.1"/>
    <property type="molecule type" value="Genomic_DNA"/>
</dbReference>
<name>A0AAW2P885_9LAMI</name>
<feature type="domain" description="RNase H type-1" evidence="1">
    <location>
        <begin position="123"/>
        <end position="183"/>
    </location>
</feature>
<protein>
    <recommendedName>
        <fullName evidence="1">RNase H type-1 domain-containing protein</fullName>
    </recommendedName>
</protein>
<reference evidence="2" key="1">
    <citation type="submission" date="2020-06" db="EMBL/GenBank/DDBJ databases">
        <authorList>
            <person name="Li T."/>
            <person name="Hu X."/>
            <person name="Zhang T."/>
            <person name="Song X."/>
            <person name="Zhang H."/>
            <person name="Dai N."/>
            <person name="Sheng W."/>
            <person name="Hou X."/>
            <person name="Wei L."/>
        </authorList>
    </citation>
    <scope>NUCLEOTIDE SEQUENCE</scope>
    <source>
        <strain evidence="2">KEN8</strain>
        <tissue evidence="2">Leaf</tissue>
    </source>
</reference>
<comment type="caution">
    <text evidence="2">The sequence shown here is derived from an EMBL/GenBank/DDBJ whole genome shotgun (WGS) entry which is preliminary data.</text>
</comment>
<dbReference type="CDD" id="cd06222">
    <property type="entry name" value="RNase_H_like"/>
    <property type="match status" value="1"/>
</dbReference>
<dbReference type="InterPro" id="IPR002156">
    <property type="entry name" value="RNaseH_domain"/>
</dbReference>
<accession>A0AAW2P885</accession>
<dbReference type="GO" id="GO:0000398">
    <property type="term" value="P:mRNA splicing, via spliceosome"/>
    <property type="evidence" value="ECO:0007669"/>
    <property type="project" value="InterPro"/>
</dbReference>